<name>A0A6A6F4K8_9PEZI</name>
<dbReference type="AlphaFoldDB" id="A0A6A6F4K8"/>
<dbReference type="Proteomes" id="UP000799539">
    <property type="component" value="Unassembled WGS sequence"/>
</dbReference>
<dbReference type="CDD" id="cd09917">
    <property type="entry name" value="F-box_SF"/>
    <property type="match status" value="1"/>
</dbReference>
<reference evidence="2" key="1">
    <citation type="journal article" date="2020" name="Stud. Mycol.">
        <title>101 Dothideomycetes genomes: a test case for predicting lifestyles and emergence of pathogens.</title>
        <authorList>
            <person name="Haridas S."/>
            <person name="Albert R."/>
            <person name="Binder M."/>
            <person name="Bloem J."/>
            <person name="Labutti K."/>
            <person name="Salamov A."/>
            <person name="Andreopoulos B."/>
            <person name="Baker S."/>
            <person name="Barry K."/>
            <person name="Bills G."/>
            <person name="Bluhm B."/>
            <person name="Cannon C."/>
            <person name="Castanera R."/>
            <person name="Culley D."/>
            <person name="Daum C."/>
            <person name="Ezra D."/>
            <person name="Gonzalez J."/>
            <person name="Henrissat B."/>
            <person name="Kuo A."/>
            <person name="Liang C."/>
            <person name="Lipzen A."/>
            <person name="Lutzoni F."/>
            <person name="Magnuson J."/>
            <person name="Mondo S."/>
            <person name="Nolan M."/>
            <person name="Ohm R."/>
            <person name="Pangilinan J."/>
            <person name="Park H.-J."/>
            <person name="Ramirez L."/>
            <person name="Alfaro M."/>
            <person name="Sun H."/>
            <person name="Tritt A."/>
            <person name="Yoshinaga Y."/>
            <person name="Zwiers L.-H."/>
            <person name="Turgeon B."/>
            <person name="Goodwin S."/>
            <person name="Spatafora J."/>
            <person name="Crous P."/>
            <person name="Grigoriev I."/>
        </authorList>
    </citation>
    <scope>NUCLEOTIDE SEQUENCE</scope>
    <source>
        <strain evidence="2">SCOH1-5</strain>
    </source>
</reference>
<dbReference type="Gene3D" id="1.20.1280.50">
    <property type="match status" value="1"/>
</dbReference>
<evidence type="ECO:0000313" key="3">
    <source>
        <dbReference type="Proteomes" id="UP000799539"/>
    </source>
</evidence>
<organism evidence="2 3">
    <name type="scientific">Cercospora zeae-maydis SCOH1-5</name>
    <dbReference type="NCBI Taxonomy" id="717836"/>
    <lineage>
        <taxon>Eukaryota</taxon>
        <taxon>Fungi</taxon>
        <taxon>Dikarya</taxon>
        <taxon>Ascomycota</taxon>
        <taxon>Pezizomycotina</taxon>
        <taxon>Dothideomycetes</taxon>
        <taxon>Dothideomycetidae</taxon>
        <taxon>Mycosphaerellales</taxon>
        <taxon>Mycosphaerellaceae</taxon>
        <taxon>Cercospora</taxon>
    </lineage>
</organism>
<feature type="compositionally biased region" description="Basic residues" evidence="1">
    <location>
        <begin position="19"/>
        <end position="31"/>
    </location>
</feature>
<sequence length="326" mass="36658">MPSKKRKTPVDDGDNAAPRKAKAPRAPKKTHSPTTSPRVTRLMKVNAPRQAVLNTAELLENIILQLPVRSIYSAYRVCTQWKALVDTSKEVKKKLFLIPTAKEQVWEIERCGGRVTISPAPENMALSERQPGHCALRTKSPSLLQPVKLHPLLSFAHSDLPMIERISTGGLEKATTELGRKARMLGASSNVPLSSSPAAKTRSLVLDAAITDPPCKLAKVAQTWSAKRKQVKGKRAQIRYGRIDFIVRSDTGITFRDIIASLHQRGECDVWSGYELQHKLDNDWTLEELNDRYEERDYEKLKVDPKVELELPTNVVPDEAEWQEMQ</sequence>
<accession>A0A6A6F4K8</accession>
<feature type="region of interest" description="Disordered" evidence="1">
    <location>
        <begin position="1"/>
        <end position="40"/>
    </location>
</feature>
<dbReference type="SUPFAM" id="SSF81383">
    <property type="entry name" value="F-box domain"/>
    <property type="match status" value="1"/>
</dbReference>
<evidence type="ECO:0008006" key="4">
    <source>
        <dbReference type="Google" id="ProtNLM"/>
    </source>
</evidence>
<proteinExistence type="predicted"/>
<dbReference type="OrthoDB" id="3646034at2759"/>
<evidence type="ECO:0000256" key="1">
    <source>
        <dbReference type="SAM" id="MobiDB-lite"/>
    </source>
</evidence>
<keyword evidence="3" id="KW-1185">Reference proteome</keyword>
<protein>
    <recommendedName>
        <fullName evidence="4">F-box domain-containing protein</fullName>
    </recommendedName>
</protein>
<gene>
    <name evidence="2" type="ORF">CERZMDRAFT_101786</name>
</gene>
<dbReference type="EMBL" id="ML992697">
    <property type="protein sequence ID" value="KAF2208089.1"/>
    <property type="molecule type" value="Genomic_DNA"/>
</dbReference>
<evidence type="ECO:0000313" key="2">
    <source>
        <dbReference type="EMBL" id="KAF2208089.1"/>
    </source>
</evidence>
<dbReference type="InterPro" id="IPR036047">
    <property type="entry name" value="F-box-like_dom_sf"/>
</dbReference>